<name>R4IT82_HELAM</name>
<feature type="domain" description="Tyrosine specific protein phosphatases" evidence="2">
    <location>
        <begin position="99"/>
        <end position="166"/>
    </location>
</feature>
<evidence type="ECO:0000256" key="1">
    <source>
        <dbReference type="SAM" id="MobiDB-lite"/>
    </source>
</evidence>
<evidence type="ECO:0000259" key="2">
    <source>
        <dbReference type="PROSITE" id="PS50056"/>
    </source>
</evidence>
<dbReference type="Gene3D" id="3.90.190.10">
    <property type="entry name" value="Protein tyrosine phosphatase superfamily"/>
    <property type="match status" value="1"/>
</dbReference>
<dbReference type="Pfam" id="PF00782">
    <property type="entry name" value="DSPc"/>
    <property type="match status" value="1"/>
</dbReference>
<dbReference type="InterPro" id="IPR051029">
    <property type="entry name" value="mRNA_Capping_Enz/RNA_Phosphat"/>
</dbReference>
<dbReference type="InterPro" id="IPR000387">
    <property type="entry name" value="Tyr_Pase_dom"/>
</dbReference>
<gene>
    <name evidence="3" type="primary">PTP1</name>
</gene>
<organism evidence="3">
    <name type="scientific">Helicoverpa armigera</name>
    <name type="common">Cotton bollworm</name>
    <name type="synonym">Heliothis armigera</name>
    <dbReference type="NCBI Taxonomy" id="29058"/>
    <lineage>
        <taxon>Eukaryota</taxon>
        <taxon>Metazoa</taxon>
        <taxon>Ecdysozoa</taxon>
        <taxon>Arthropoda</taxon>
        <taxon>Hexapoda</taxon>
        <taxon>Insecta</taxon>
        <taxon>Pterygota</taxon>
        <taxon>Neoptera</taxon>
        <taxon>Endopterygota</taxon>
        <taxon>Lepidoptera</taxon>
        <taxon>Glossata</taxon>
        <taxon>Ditrysia</taxon>
        <taxon>Noctuoidea</taxon>
        <taxon>Noctuidae</taxon>
        <taxon>Heliothinae</taxon>
        <taxon>Helicoverpa</taxon>
    </lineage>
</organism>
<dbReference type="AlphaFoldDB" id="R4IT82"/>
<reference evidence="3" key="1">
    <citation type="submission" date="2012-03" db="EMBL/GenBank/DDBJ databases">
        <authorList>
            <person name="Lu Y.-X."/>
            <person name="Xu W.-H."/>
        </authorList>
    </citation>
    <scope>NUCLEOTIDE SEQUENCE</scope>
</reference>
<dbReference type="PROSITE" id="PS50056">
    <property type="entry name" value="TYR_PHOSPHATASE_2"/>
    <property type="match status" value="1"/>
</dbReference>
<dbReference type="OrthoDB" id="428974at2759"/>
<feature type="compositionally biased region" description="Polar residues" evidence="1">
    <location>
        <begin position="179"/>
        <end position="194"/>
    </location>
</feature>
<dbReference type="PANTHER" id="PTHR10367:SF9">
    <property type="entry name" value="DUAL-SPECIFICITY PHOSPHATASE 11 (RNA_RNP COMPLEX 1-INTERACTING)"/>
    <property type="match status" value="1"/>
</dbReference>
<dbReference type="GO" id="GO:0004651">
    <property type="term" value="F:polynucleotide 5'-phosphatase activity"/>
    <property type="evidence" value="ECO:0007669"/>
    <property type="project" value="TreeGrafter"/>
</dbReference>
<dbReference type="SUPFAM" id="SSF52799">
    <property type="entry name" value="(Phosphotyrosine protein) phosphatases II"/>
    <property type="match status" value="1"/>
</dbReference>
<feature type="region of interest" description="Disordered" evidence="1">
    <location>
        <begin position="166"/>
        <end position="194"/>
    </location>
</feature>
<dbReference type="InterPro" id="IPR000340">
    <property type="entry name" value="Dual-sp_phosphatase_cat-dom"/>
</dbReference>
<dbReference type="EMBL" id="JQ744278">
    <property type="protein sequence ID" value="AGC39044.1"/>
    <property type="molecule type" value="mRNA"/>
</dbReference>
<proteinExistence type="evidence at transcript level"/>
<protein>
    <submittedName>
        <fullName evidence="3">Protein tyrosine phosphatase 1</fullName>
    </submittedName>
</protein>
<sequence length="194" mass="21899">MPAIPDRWIPYKACGNVIEGTRFICFKVPLKKNVQAYNKAIKEIWDIPALLEKIPKLGAVIDLTNTARYYNPEELKAAGILHKKIFMPGRIIPPEDKVTEFMDTVDEFLGKDCEFLIGVHCTHGLNCTGYMVCRYMRDRLGVPAKDAIKKFEKARGYQIERENYTADLLGTTPPPPDVGNSTEIKPLPQQGNCN</sequence>
<accession>R4IT82</accession>
<evidence type="ECO:0000313" key="3">
    <source>
        <dbReference type="EMBL" id="AGC39044.1"/>
    </source>
</evidence>
<dbReference type="InterPro" id="IPR029021">
    <property type="entry name" value="Prot-tyrosine_phosphatase-like"/>
</dbReference>
<dbReference type="PANTHER" id="PTHR10367">
    <property type="entry name" value="MRNA-CAPPING ENZYME"/>
    <property type="match status" value="1"/>
</dbReference>